<protein>
    <submittedName>
        <fullName evidence="1">Uncharacterized protein</fullName>
    </submittedName>
</protein>
<organism evidence="1 2">
    <name type="scientific">Jatrophihabitans lederbergiae</name>
    <dbReference type="NCBI Taxonomy" id="3075547"/>
    <lineage>
        <taxon>Bacteria</taxon>
        <taxon>Bacillati</taxon>
        <taxon>Actinomycetota</taxon>
        <taxon>Actinomycetes</taxon>
        <taxon>Jatrophihabitantales</taxon>
        <taxon>Jatrophihabitantaceae</taxon>
        <taxon>Jatrophihabitans</taxon>
    </lineage>
</organism>
<comment type="caution">
    <text evidence="1">The sequence shown here is derived from an EMBL/GenBank/DDBJ whole genome shotgun (WGS) entry which is preliminary data.</text>
</comment>
<evidence type="ECO:0000313" key="1">
    <source>
        <dbReference type="EMBL" id="MDT0262061.1"/>
    </source>
</evidence>
<accession>A0ABU2JAP7</accession>
<reference evidence="2" key="1">
    <citation type="submission" date="2023-07" db="EMBL/GenBank/DDBJ databases">
        <title>30 novel species of actinomycetes from the DSMZ collection.</title>
        <authorList>
            <person name="Nouioui I."/>
        </authorList>
    </citation>
    <scope>NUCLEOTIDE SEQUENCE [LARGE SCALE GENOMIC DNA]</scope>
    <source>
        <strain evidence="2">DSM 44399</strain>
    </source>
</reference>
<name>A0ABU2JAP7_9ACTN</name>
<dbReference type="EMBL" id="JAVREH010000013">
    <property type="protein sequence ID" value="MDT0262061.1"/>
    <property type="molecule type" value="Genomic_DNA"/>
</dbReference>
<gene>
    <name evidence="1" type="ORF">RM423_11700</name>
</gene>
<keyword evidence="2" id="KW-1185">Reference proteome</keyword>
<proteinExistence type="predicted"/>
<sequence>MSSAQTAMLLELPVGPVPADGAARALQTVMARFTDGPEHRQRWADVLRVLEDLDPASAREQPAHSPGACSDGVLDASHRRSSACWTASLSWQPAPT</sequence>
<dbReference type="Proteomes" id="UP001183176">
    <property type="component" value="Unassembled WGS sequence"/>
</dbReference>
<evidence type="ECO:0000313" key="2">
    <source>
        <dbReference type="Proteomes" id="UP001183176"/>
    </source>
</evidence>
<dbReference type="RefSeq" id="WP_311423213.1">
    <property type="nucleotide sequence ID" value="NZ_JAVREH010000013.1"/>
</dbReference>